<evidence type="ECO:0000256" key="1">
    <source>
        <dbReference type="ARBA" id="ARBA00022849"/>
    </source>
</evidence>
<dbReference type="InterPro" id="IPR023485">
    <property type="entry name" value="Ptyr_pPase"/>
</dbReference>
<gene>
    <name evidence="3" type="ORF">GR183_17815</name>
</gene>
<dbReference type="PANTHER" id="PTHR43428:SF1">
    <property type="entry name" value="ARSENATE REDUCTASE"/>
    <property type="match status" value="1"/>
</dbReference>
<keyword evidence="1" id="KW-0059">Arsenical resistance</keyword>
<organism evidence="3 4">
    <name type="scientific">Stappia sediminis</name>
    <dbReference type="NCBI Taxonomy" id="2692190"/>
    <lineage>
        <taxon>Bacteria</taxon>
        <taxon>Pseudomonadati</taxon>
        <taxon>Pseudomonadota</taxon>
        <taxon>Alphaproteobacteria</taxon>
        <taxon>Hyphomicrobiales</taxon>
        <taxon>Stappiaceae</taxon>
        <taxon>Stappia</taxon>
    </lineage>
</organism>
<evidence type="ECO:0000313" key="4">
    <source>
        <dbReference type="Proteomes" id="UP000433101"/>
    </source>
</evidence>
<evidence type="ECO:0000313" key="3">
    <source>
        <dbReference type="EMBL" id="MXN66774.1"/>
    </source>
</evidence>
<reference evidence="3 4" key="1">
    <citation type="submission" date="2019-12" db="EMBL/GenBank/DDBJ databases">
        <authorList>
            <person name="Li M."/>
        </authorList>
    </citation>
    <scope>NUCLEOTIDE SEQUENCE [LARGE SCALE GENOMIC DNA]</scope>
    <source>
        <strain evidence="3 4">GBMRC 2046</strain>
    </source>
</reference>
<sequence>MKATTVLFVCEDNAGLSLMAEACLNATAPEGMRAFSAGPKPQREMRRGLKAVLCEAGLEASGLEPKSWDFFALPHAPVPDVLVFMTQAARRFRPPQWPSAPRELRWSLEEPDLHSHTQFRLCKALREVKHAVHSALKKGDFGLAPALPQVLLAAS</sequence>
<accession>A0A7X3LX64</accession>
<dbReference type="SUPFAM" id="SSF52788">
    <property type="entry name" value="Phosphotyrosine protein phosphatases I"/>
    <property type="match status" value="1"/>
</dbReference>
<proteinExistence type="predicted"/>
<dbReference type="AlphaFoldDB" id="A0A7X3LX64"/>
<dbReference type="GO" id="GO:0046685">
    <property type="term" value="P:response to arsenic-containing substance"/>
    <property type="evidence" value="ECO:0007669"/>
    <property type="project" value="UniProtKB-KW"/>
</dbReference>
<dbReference type="PANTHER" id="PTHR43428">
    <property type="entry name" value="ARSENATE REDUCTASE"/>
    <property type="match status" value="1"/>
</dbReference>
<evidence type="ECO:0000259" key="2">
    <source>
        <dbReference type="SMART" id="SM00226"/>
    </source>
</evidence>
<keyword evidence="4" id="KW-1185">Reference proteome</keyword>
<name>A0A7X3LX64_9HYPH</name>
<dbReference type="Proteomes" id="UP000433101">
    <property type="component" value="Unassembled WGS sequence"/>
</dbReference>
<dbReference type="InterPro" id="IPR036196">
    <property type="entry name" value="Ptyr_pPase_sf"/>
</dbReference>
<feature type="domain" description="Phosphotyrosine protein phosphatase I" evidence="2">
    <location>
        <begin position="4"/>
        <end position="138"/>
    </location>
</feature>
<dbReference type="Pfam" id="PF01451">
    <property type="entry name" value="LMWPc"/>
    <property type="match status" value="1"/>
</dbReference>
<dbReference type="Gene3D" id="3.40.50.2300">
    <property type="match status" value="1"/>
</dbReference>
<comment type="caution">
    <text evidence="3">The sequence shown here is derived from an EMBL/GenBank/DDBJ whole genome shotgun (WGS) entry which is preliminary data.</text>
</comment>
<dbReference type="EMBL" id="WUMV01000008">
    <property type="protein sequence ID" value="MXN66774.1"/>
    <property type="molecule type" value="Genomic_DNA"/>
</dbReference>
<dbReference type="RefSeq" id="WP_160777011.1">
    <property type="nucleotide sequence ID" value="NZ_WUMV01000008.1"/>
</dbReference>
<dbReference type="SMART" id="SM00226">
    <property type="entry name" value="LMWPc"/>
    <property type="match status" value="1"/>
</dbReference>
<protein>
    <submittedName>
        <fullName evidence="3">Low molecular weight phosphatase family protein</fullName>
    </submittedName>
</protein>